<keyword evidence="3" id="KW-1185">Reference proteome</keyword>
<proteinExistence type="predicted"/>
<sequence>MEIINPSYWKESVFAITVLVWLYSNYRCSKALLGFLHILSDVTRLKVFEFSDPVAYETLRNMGEQNKTMFMMPKMAFNLLAWSLVWVLCLSIMFGLLLFGV</sequence>
<keyword evidence="1" id="KW-0812">Transmembrane</keyword>
<evidence type="ECO:0000256" key="1">
    <source>
        <dbReference type="SAM" id="Phobius"/>
    </source>
</evidence>
<reference evidence="2 3" key="1">
    <citation type="submission" date="2017-04" db="EMBL/GenBank/DDBJ databases">
        <title>Complete genome sequence and characterization of temperature-dependent bacteriophage phiA8-29 infecting Aeromonas.</title>
        <authorList>
            <person name="He Y."/>
            <person name="Yang H."/>
        </authorList>
    </citation>
    <scope>NUCLEOTIDE SEQUENCE [LARGE SCALE GENOMIC DNA]</scope>
</reference>
<keyword evidence="1" id="KW-1133">Transmembrane helix</keyword>
<dbReference type="Proteomes" id="UP000221506">
    <property type="component" value="Segment"/>
</dbReference>
<dbReference type="EMBL" id="KY914485">
    <property type="protein sequence ID" value="ARK07934.1"/>
    <property type="molecule type" value="Genomic_DNA"/>
</dbReference>
<protein>
    <submittedName>
        <fullName evidence="2">Uncharacterized protein</fullName>
    </submittedName>
</protein>
<gene>
    <name evidence="2" type="ORF">phiA829_114</name>
</gene>
<keyword evidence="1" id="KW-0472">Membrane</keyword>
<evidence type="ECO:0000313" key="3">
    <source>
        <dbReference type="Proteomes" id="UP000221506"/>
    </source>
</evidence>
<accession>A0A1W6DYE0</accession>
<evidence type="ECO:0000313" key="2">
    <source>
        <dbReference type="EMBL" id="ARK07934.1"/>
    </source>
</evidence>
<organism evidence="2 3">
    <name type="scientific">Aeromonas phage phiA8-29</name>
    <dbReference type="NCBI Taxonomy" id="1978922"/>
    <lineage>
        <taxon>Viruses</taxon>
        <taxon>Duplodnaviria</taxon>
        <taxon>Heunggongvirae</taxon>
        <taxon>Uroviricota</taxon>
        <taxon>Caudoviricetes</taxon>
        <taxon>Pantevenvirales</taxon>
        <taxon>Ackermannviridae</taxon>
        <taxon>Tedavirus</taxon>
        <taxon>Tedavirus A829</taxon>
    </lineage>
</organism>
<feature type="transmembrane region" description="Helical" evidence="1">
    <location>
        <begin position="79"/>
        <end position="99"/>
    </location>
</feature>
<name>A0A1W6DYE0_9CAUD</name>